<sequence>MQLGHCRKSMVKLIPVSFVMHKEIMGRINPNDKYLLVNLAKNSTALRIWNITKSPISM</sequence>
<keyword evidence="2" id="KW-1185">Reference proteome</keyword>
<reference evidence="1 2" key="1">
    <citation type="submission" date="2013-11" db="EMBL/GenBank/DDBJ databases">
        <title>Genome sequencing of Stegodyphus mimosarum.</title>
        <authorList>
            <person name="Bechsgaard J."/>
        </authorList>
    </citation>
    <scope>NUCLEOTIDE SEQUENCE [LARGE SCALE GENOMIC DNA]</scope>
</reference>
<evidence type="ECO:0000313" key="1">
    <source>
        <dbReference type="EMBL" id="KFM59058.1"/>
    </source>
</evidence>
<name>A0A087T1R9_STEMI</name>
<organism evidence="1 2">
    <name type="scientific">Stegodyphus mimosarum</name>
    <name type="common">African social velvet spider</name>
    <dbReference type="NCBI Taxonomy" id="407821"/>
    <lineage>
        <taxon>Eukaryota</taxon>
        <taxon>Metazoa</taxon>
        <taxon>Ecdysozoa</taxon>
        <taxon>Arthropoda</taxon>
        <taxon>Chelicerata</taxon>
        <taxon>Arachnida</taxon>
        <taxon>Araneae</taxon>
        <taxon>Araneomorphae</taxon>
        <taxon>Entelegynae</taxon>
        <taxon>Eresoidea</taxon>
        <taxon>Eresidae</taxon>
        <taxon>Stegodyphus</taxon>
    </lineage>
</organism>
<evidence type="ECO:0000313" key="2">
    <source>
        <dbReference type="Proteomes" id="UP000054359"/>
    </source>
</evidence>
<proteinExistence type="predicted"/>
<accession>A0A087T1R9</accession>
<feature type="non-terminal residue" evidence="1">
    <location>
        <position position="58"/>
    </location>
</feature>
<gene>
    <name evidence="1" type="ORF">X975_09257</name>
</gene>
<dbReference type="AlphaFoldDB" id="A0A087T1R9"/>
<protein>
    <submittedName>
        <fullName evidence="1">Uncharacterized protein</fullName>
    </submittedName>
</protein>
<dbReference type="Proteomes" id="UP000054359">
    <property type="component" value="Unassembled WGS sequence"/>
</dbReference>
<dbReference type="EMBL" id="KK113007">
    <property type="protein sequence ID" value="KFM59058.1"/>
    <property type="molecule type" value="Genomic_DNA"/>
</dbReference>